<evidence type="ECO:0000313" key="6">
    <source>
        <dbReference type="EMBL" id="PIW19410.1"/>
    </source>
</evidence>
<evidence type="ECO:0000256" key="3">
    <source>
        <dbReference type="PIRSR" id="PIRSR603782-2"/>
    </source>
</evidence>
<name>A0A2M7GBA4_9BACT</name>
<evidence type="ECO:0000256" key="5">
    <source>
        <dbReference type="SAM" id="Phobius"/>
    </source>
</evidence>
<keyword evidence="2" id="KW-0479">Metal-binding</keyword>
<evidence type="ECO:0000313" key="7">
    <source>
        <dbReference type="Proteomes" id="UP000231019"/>
    </source>
</evidence>
<reference evidence="6 7" key="1">
    <citation type="submission" date="2017-09" db="EMBL/GenBank/DDBJ databases">
        <title>Depth-based differentiation of microbial function through sediment-hosted aquifers and enrichment of novel symbionts in the deep terrestrial subsurface.</title>
        <authorList>
            <person name="Probst A.J."/>
            <person name="Ladd B."/>
            <person name="Jarett J.K."/>
            <person name="Geller-Mcgrath D.E."/>
            <person name="Sieber C.M."/>
            <person name="Emerson J.B."/>
            <person name="Anantharaman K."/>
            <person name="Thomas B.C."/>
            <person name="Malmstrom R."/>
            <person name="Stieglmeier M."/>
            <person name="Klingl A."/>
            <person name="Woyke T."/>
            <person name="Ryan C.M."/>
            <person name="Banfield J.F."/>
        </authorList>
    </citation>
    <scope>NUCLEOTIDE SEQUENCE [LARGE SCALE GENOMIC DNA]</scope>
    <source>
        <strain evidence="6">CG17_big_fil_post_rev_8_21_14_2_50_48_46</strain>
    </source>
</reference>
<protein>
    <recommendedName>
        <fullName evidence="8">Thioredoxin domain-containing protein</fullName>
    </recommendedName>
</protein>
<organism evidence="6 7">
    <name type="scientific">bacterium (Candidatus Blackallbacteria) CG17_big_fil_post_rev_8_21_14_2_50_48_46</name>
    <dbReference type="NCBI Taxonomy" id="2014261"/>
    <lineage>
        <taxon>Bacteria</taxon>
        <taxon>Candidatus Blackallbacteria</taxon>
    </lineage>
</organism>
<feature type="region of interest" description="Disordered" evidence="4">
    <location>
        <begin position="180"/>
        <end position="207"/>
    </location>
</feature>
<dbReference type="PANTHER" id="PTHR12151:SF25">
    <property type="entry name" value="LINALOOL DEHYDRATASE_ISOMERASE DOMAIN-CONTAINING PROTEIN"/>
    <property type="match status" value="1"/>
</dbReference>
<dbReference type="InterPro" id="IPR003782">
    <property type="entry name" value="SCO1/SenC"/>
</dbReference>
<dbReference type="InterPro" id="IPR036249">
    <property type="entry name" value="Thioredoxin-like_sf"/>
</dbReference>
<feature type="compositionally biased region" description="Polar residues" evidence="4">
    <location>
        <begin position="195"/>
        <end position="207"/>
    </location>
</feature>
<dbReference type="CDD" id="cd02968">
    <property type="entry name" value="SCO"/>
    <property type="match status" value="1"/>
</dbReference>
<keyword evidence="5" id="KW-1133">Transmembrane helix</keyword>
<comment type="similarity">
    <text evidence="1">Belongs to the SCO1/2 family.</text>
</comment>
<dbReference type="AlphaFoldDB" id="A0A2M7GBA4"/>
<feature type="disulfide bond" description="Redox-active" evidence="3">
    <location>
        <begin position="99"/>
        <end position="103"/>
    </location>
</feature>
<feature type="binding site" evidence="2">
    <location>
        <position position="103"/>
    </location>
    <ligand>
        <name>Cu cation</name>
        <dbReference type="ChEBI" id="CHEBI:23378"/>
    </ligand>
</feature>
<feature type="binding site" evidence="2">
    <location>
        <position position="99"/>
    </location>
    <ligand>
        <name>Cu cation</name>
        <dbReference type="ChEBI" id="CHEBI:23378"/>
    </ligand>
</feature>
<dbReference type="PANTHER" id="PTHR12151">
    <property type="entry name" value="ELECTRON TRANSPORT PROTIN SCO1/SENC FAMILY MEMBER"/>
    <property type="match status" value="1"/>
</dbReference>
<evidence type="ECO:0000256" key="1">
    <source>
        <dbReference type="ARBA" id="ARBA00010996"/>
    </source>
</evidence>
<dbReference type="GO" id="GO:0046872">
    <property type="term" value="F:metal ion binding"/>
    <property type="evidence" value="ECO:0007669"/>
    <property type="project" value="UniProtKB-KW"/>
</dbReference>
<keyword evidence="3" id="KW-1015">Disulfide bond</keyword>
<comment type="caution">
    <text evidence="6">The sequence shown here is derived from an EMBL/GenBank/DDBJ whole genome shotgun (WGS) entry which is preliminary data.</text>
</comment>
<dbReference type="Gene3D" id="3.40.30.10">
    <property type="entry name" value="Glutaredoxin"/>
    <property type="match status" value="1"/>
</dbReference>
<dbReference type="Proteomes" id="UP000231019">
    <property type="component" value="Unassembled WGS sequence"/>
</dbReference>
<sequence>MLFEFIRPLLLAQTTGTIPRIGNPVKQPRSFIPWLLGFSLFLIGFLLTFLFQKQSPQLASLPVLGQVHDFHLLNEQGKPMTEQDLKGKVWVADFIFSSCTEECPLMNIEMSKLQEAFKQNEQVKLLSFSVDPETDSPQRLFEYAQKFKAIPQKWSFLTGDRESLSHLALEDFHILGEASVSHAHSEHSHNREEQSNSQNTHSALRNPSISQPFLHSQQFVLVDQKLQIRGYYDSRMPNDINRLIQTDLPSLF</sequence>
<proteinExistence type="inferred from homology"/>
<dbReference type="Pfam" id="PF02630">
    <property type="entry name" value="SCO1-SenC"/>
    <property type="match status" value="1"/>
</dbReference>
<evidence type="ECO:0008006" key="8">
    <source>
        <dbReference type="Google" id="ProtNLM"/>
    </source>
</evidence>
<keyword evidence="5" id="KW-0812">Transmembrane</keyword>
<dbReference type="SUPFAM" id="SSF52833">
    <property type="entry name" value="Thioredoxin-like"/>
    <property type="match status" value="1"/>
</dbReference>
<gene>
    <name evidence="6" type="ORF">COW36_00810</name>
</gene>
<keyword evidence="2" id="KW-0186">Copper</keyword>
<dbReference type="EMBL" id="PFFQ01000004">
    <property type="protein sequence ID" value="PIW19410.1"/>
    <property type="molecule type" value="Genomic_DNA"/>
</dbReference>
<feature type="compositionally biased region" description="Basic and acidic residues" evidence="4">
    <location>
        <begin position="183"/>
        <end position="194"/>
    </location>
</feature>
<evidence type="ECO:0000256" key="4">
    <source>
        <dbReference type="SAM" id="MobiDB-lite"/>
    </source>
</evidence>
<keyword evidence="5" id="KW-0472">Membrane</keyword>
<accession>A0A2M7GBA4</accession>
<evidence type="ECO:0000256" key="2">
    <source>
        <dbReference type="PIRSR" id="PIRSR603782-1"/>
    </source>
</evidence>
<feature type="transmembrane region" description="Helical" evidence="5">
    <location>
        <begin position="31"/>
        <end position="51"/>
    </location>
</feature>